<dbReference type="InterPro" id="IPR047232">
    <property type="entry name" value="SETDB1/2-like_MBD"/>
</dbReference>
<keyword evidence="3" id="KW-0479">Metal-binding</keyword>
<dbReference type="InterPro" id="IPR051516">
    <property type="entry name" value="SETDB_methyltransferase"/>
</dbReference>
<reference evidence="9" key="1">
    <citation type="submission" date="2025-08" db="UniProtKB">
        <authorList>
            <consortium name="RefSeq"/>
        </authorList>
    </citation>
    <scope>IDENTIFICATION</scope>
</reference>
<dbReference type="PROSITE" id="PS50982">
    <property type="entry name" value="MBD"/>
    <property type="match status" value="1"/>
</dbReference>
<dbReference type="Gene3D" id="3.30.890.10">
    <property type="entry name" value="Methyl-cpg-binding Protein 2, Chain A"/>
    <property type="match status" value="1"/>
</dbReference>
<evidence type="ECO:0000256" key="1">
    <source>
        <dbReference type="ARBA" id="ARBA00004123"/>
    </source>
</evidence>
<organism evidence="8 9">
    <name type="scientific">Gekko japonicus</name>
    <name type="common">Schlegel's Japanese gecko</name>
    <dbReference type="NCBI Taxonomy" id="146911"/>
    <lineage>
        <taxon>Eukaryota</taxon>
        <taxon>Metazoa</taxon>
        <taxon>Chordata</taxon>
        <taxon>Craniata</taxon>
        <taxon>Vertebrata</taxon>
        <taxon>Euteleostomi</taxon>
        <taxon>Lepidosauria</taxon>
        <taxon>Squamata</taxon>
        <taxon>Bifurcata</taxon>
        <taxon>Gekkota</taxon>
        <taxon>Gekkonidae</taxon>
        <taxon>Gekkoninae</taxon>
        <taxon>Gekko</taxon>
    </lineage>
</organism>
<dbReference type="RefSeq" id="XP_015270195.1">
    <property type="nucleotide sequence ID" value="XM_015414709.1"/>
</dbReference>
<name>A0ABM1K908_GEKJA</name>
<sequence>MAIKEVVSPRATGDPAGAAKAPSRLPCRRHTCSQDCLVPRPWNSYKGGNPLNLPLLCGFQRRHAKADLPSKTLDVVYKAPCGRSLRSFEEVQDYLLQTKCSFLFLDHFSFNTYVQVFRSYPSRKGSVFDYDLSKGVEMTPVSFCNEVDHERLPYFKYRKTSWPRGLFLNNLSSAFLASCECTDGCRDA</sequence>
<comment type="subcellular location">
    <subcellularLocation>
        <location evidence="1">Nucleus</location>
    </subcellularLocation>
</comment>
<dbReference type="InterPro" id="IPR046341">
    <property type="entry name" value="SET_dom_sf"/>
</dbReference>
<keyword evidence="8" id="KW-1185">Reference proteome</keyword>
<dbReference type="PANTHER" id="PTHR46024">
    <property type="entry name" value="HISTONE-LYSINE N-METHYLTRANSFERASE EGGLESS"/>
    <property type="match status" value="1"/>
</dbReference>
<proteinExistence type="predicted"/>
<dbReference type="CDD" id="cd01395">
    <property type="entry name" value="HMT_MBD"/>
    <property type="match status" value="1"/>
</dbReference>
<feature type="domain" description="MBD" evidence="7">
    <location>
        <begin position="45"/>
        <end position="115"/>
    </location>
</feature>
<dbReference type="SMART" id="SM00391">
    <property type="entry name" value="MBD"/>
    <property type="match status" value="1"/>
</dbReference>
<evidence type="ECO:0000256" key="2">
    <source>
        <dbReference type="ARBA" id="ARBA00022679"/>
    </source>
</evidence>
<dbReference type="InterPro" id="IPR016177">
    <property type="entry name" value="DNA-bd_dom_sf"/>
</dbReference>
<accession>A0ABM1K908</accession>
<dbReference type="SUPFAM" id="SSF54171">
    <property type="entry name" value="DNA-binding domain"/>
    <property type="match status" value="1"/>
</dbReference>
<keyword evidence="4" id="KW-0862">Zinc</keyword>
<gene>
    <name evidence="9" type="primary">SETDB2</name>
</gene>
<evidence type="ECO:0000256" key="3">
    <source>
        <dbReference type="ARBA" id="ARBA00022723"/>
    </source>
</evidence>
<dbReference type="Proteomes" id="UP000694871">
    <property type="component" value="Unplaced"/>
</dbReference>
<evidence type="ECO:0000256" key="6">
    <source>
        <dbReference type="SAM" id="MobiDB-lite"/>
    </source>
</evidence>
<evidence type="ECO:0000259" key="7">
    <source>
        <dbReference type="PROSITE" id="PS50982"/>
    </source>
</evidence>
<dbReference type="InterPro" id="IPR001739">
    <property type="entry name" value="Methyl_CpG_DNA-bd"/>
</dbReference>
<evidence type="ECO:0000256" key="5">
    <source>
        <dbReference type="ARBA" id="ARBA00023242"/>
    </source>
</evidence>
<dbReference type="Gene3D" id="2.170.270.10">
    <property type="entry name" value="SET domain"/>
    <property type="match status" value="1"/>
</dbReference>
<feature type="non-terminal residue" evidence="9">
    <location>
        <position position="188"/>
    </location>
</feature>
<evidence type="ECO:0000313" key="9">
    <source>
        <dbReference type="RefSeq" id="XP_015270195.1"/>
    </source>
</evidence>
<protein>
    <submittedName>
        <fullName evidence="9">Histone-lysine N-methyltransferase SETDB2</fullName>
    </submittedName>
</protein>
<keyword evidence="5" id="KW-0539">Nucleus</keyword>
<evidence type="ECO:0000313" key="8">
    <source>
        <dbReference type="Proteomes" id="UP000694871"/>
    </source>
</evidence>
<dbReference type="PANTHER" id="PTHR46024:SF3">
    <property type="entry name" value="HISTONE-LYSINE N-METHYLTRANSFERASE SETDB2"/>
    <property type="match status" value="1"/>
</dbReference>
<evidence type="ECO:0000256" key="4">
    <source>
        <dbReference type="ARBA" id="ARBA00022833"/>
    </source>
</evidence>
<dbReference type="SUPFAM" id="SSF82199">
    <property type="entry name" value="SET domain"/>
    <property type="match status" value="1"/>
</dbReference>
<keyword evidence="2" id="KW-0808">Transferase</keyword>
<dbReference type="GeneID" id="107113385"/>
<dbReference type="Pfam" id="PF01429">
    <property type="entry name" value="MBD"/>
    <property type="match status" value="1"/>
</dbReference>
<feature type="region of interest" description="Disordered" evidence="6">
    <location>
        <begin position="1"/>
        <end position="23"/>
    </location>
</feature>